<dbReference type="InterPro" id="IPR002731">
    <property type="entry name" value="ATPase_BadF"/>
</dbReference>
<dbReference type="InterPro" id="IPR039758">
    <property type="entry name" value="NAGK-like"/>
</dbReference>
<feature type="compositionally biased region" description="Low complexity" evidence="5">
    <location>
        <begin position="434"/>
        <end position="447"/>
    </location>
</feature>
<dbReference type="SUPFAM" id="SSF53067">
    <property type="entry name" value="Actin-like ATPase domain"/>
    <property type="match status" value="2"/>
</dbReference>
<evidence type="ECO:0000256" key="1">
    <source>
        <dbReference type="ARBA" id="ARBA00006198"/>
    </source>
</evidence>
<dbReference type="Gene3D" id="3.30.420.40">
    <property type="match status" value="2"/>
</dbReference>
<feature type="compositionally biased region" description="Low complexity" evidence="5">
    <location>
        <begin position="362"/>
        <end position="375"/>
    </location>
</feature>
<accession>A0A8C7PY94</accession>
<evidence type="ECO:0000256" key="5">
    <source>
        <dbReference type="SAM" id="MobiDB-lite"/>
    </source>
</evidence>
<feature type="region of interest" description="Disordered" evidence="5">
    <location>
        <begin position="326"/>
        <end position="589"/>
    </location>
</feature>
<feature type="compositionally biased region" description="Low complexity" evidence="5">
    <location>
        <begin position="338"/>
        <end position="351"/>
    </location>
</feature>
<feature type="compositionally biased region" description="Low complexity" evidence="5">
    <location>
        <begin position="410"/>
        <end position="423"/>
    </location>
</feature>
<dbReference type="EC" id="2.7.1.59" evidence="2"/>
<evidence type="ECO:0000256" key="2">
    <source>
        <dbReference type="ARBA" id="ARBA00012122"/>
    </source>
</evidence>
<organism evidence="7 8">
    <name type="scientific">Oncorhynchus mykiss</name>
    <name type="common">Rainbow trout</name>
    <name type="synonym">Salmo gairdneri</name>
    <dbReference type="NCBI Taxonomy" id="8022"/>
    <lineage>
        <taxon>Eukaryota</taxon>
        <taxon>Metazoa</taxon>
        <taxon>Chordata</taxon>
        <taxon>Craniata</taxon>
        <taxon>Vertebrata</taxon>
        <taxon>Euteleostomi</taxon>
        <taxon>Actinopterygii</taxon>
        <taxon>Neopterygii</taxon>
        <taxon>Teleostei</taxon>
        <taxon>Protacanthopterygii</taxon>
        <taxon>Salmoniformes</taxon>
        <taxon>Salmonidae</taxon>
        <taxon>Salmoninae</taxon>
        <taxon>Oncorhynchus</taxon>
    </lineage>
</organism>
<feature type="compositionally biased region" description="Low complexity" evidence="5">
    <location>
        <begin position="482"/>
        <end position="497"/>
    </location>
</feature>
<dbReference type="Ensembl" id="ENSOMYT00000031192.2">
    <property type="protein sequence ID" value="ENSOMYP00000028566.2"/>
    <property type="gene ID" value="ENSOMYG00000013421.2"/>
</dbReference>
<reference evidence="7" key="1">
    <citation type="submission" date="2020-07" db="EMBL/GenBank/DDBJ databases">
        <title>A long reads based de novo assembly of the rainbow trout Arlee double haploid line genome.</title>
        <authorList>
            <person name="Gao G."/>
            <person name="Palti Y."/>
        </authorList>
    </citation>
    <scope>NUCLEOTIDE SEQUENCE [LARGE SCALE GENOMIC DNA]</scope>
</reference>
<name>A0A8C7PY94_ONCMY</name>
<feature type="compositionally biased region" description="Low complexity" evidence="5">
    <location>
        <begin position="554"/>
        <end position="567"/>
    </location>
</feature>
<feature type="domain" description="ATPase BadF/BadG/BcrA/BcrD type" evidence="6">
    <location>
        <begin position="7"/>
        <end position="277"/>
    </location>
</feature>
<reference evidence="7" key="3">
    <citation type="submission" date="2025-09" db="UniProtKB">
        <authorList>
            <consortium name="Ensembl"/>
        </authorList>
    </citation>
    <scope>IDENTIFICATION</scope>
</reference>
<dbReference type="GeneTree" id="ENSGT00510000047418"/>
<keyword evidence="8" id="KW-1185">Reference proteome</keyword>
<dbReference type="Proteomes" id="UP000694395">
    <property type="component" value="Chromosome 9"/>
</dbReference>
<reference evidence="7" key="2">
    <citation type="submission" date="2025-08" db="UniProtKB">
        <authorList>
            <consortium name="Ensembl"/>
        </authorList>
    </citation>
    <scope>IDENTIFICATION</scope>
</reference>
<feature type="compositionally biased region" description="Low complexity" evidence="5">
    <location>
        <begin position="386"/>
        <end position="399"/>
    </location>
</feature>
<protein>
    <recommendedName>
        <fullName evidence="3">N-acetyl-D-glucosamine kinase</fullName>
        <ecNumber evidence="2">2.7.1.59</ecNumber>
    </recommendedName>
    <alternativeName>
        <fullName evidence="4">GlcNAc kinase</fullName>
    </alternativeName>
</protein>
<proteinExistence type="inferred from homology"/>
<dbReference type="PANTHER" id="PTHR12862">
    <property type="entry name" value="BADF TYPE ATPASE DOMAIN-CONTAINING PROTEIN"/>
    <property type="match status" value="1"/>
</dbReference>
<feature type="compositionally biased region" description="Low complexity" evidence="5">
    <location>
        <begin position="530"/>
        <end position="543"/>
    </location>
</feature>
<dbReference type="GO" id="GO:0045127">
    <property type="term" value="F:N-acetylglucosamine kinase activity"/>
    <property type="evidence" value="ECO:0007669"/>
    <property type="project" value="UniProtKB-EC"/>
</dbReference>
<evidence type="ECO:0000313" key="8">
    <source>
        <dbReference type="Proteomes" id="UP000694395"/>
    </source>
</evidence>
<evidence type="ECO:0000259" key="6">
    <source>
        <dbReference type="Pfam" id="PF01869"/>
    </source>
</evidence>
<evidence type="ECO:0000256" key="3">
    <source>
        <dbReference type="ARBA" id="ARBA00014974"/>
    </source>
</evidence>
<feature type="compositionally biased region" description="Low complexity" evidence="5">
    <location>
        <begin position="458"/>
        <end position="471"/>
    </location>
</feature>
<evidence type="ECO:0000256" key="4">
    <source>
        <dbReference type="ARBA" id="ARBA00031123"/>
    </source>
</evidence>
<dbReference type="PANTHER" id="PTHR12862:SF0">
    <property type="entry name" value="N-ACETYL-D-GLUCOSAMINE KINASE"/>
    <property type="match status" value="1"/>
</dbReference>
<feature type="compositionally biased region" description="Low complexity" evidence="5">
    <location>
        <begin position="506"/>
        <end position="519"/>
    </location>
</feature>
<dbReference type="CDD" id="cd24078">
    <property type="entry name" value="ASKHA_NBD_NAGK_meta"/>
    <property type="match status" value="1"/>
</dbReference>
<sequence length="589" mass="62563">MAAVFGGVEGGGTHSKAVLVSETGKILAETDGPSTNHWLVGVDKCIEAINDMVQKAKIEAGLDPDTPLHSLGMSLSGGEQKDAIEKIICEMKNRFPKLSINYYITTDAIGAMATASDRGGIVLISGTGSNCKLVNPDGSQVGCGGWGHMMGDEGSAFWISHLAVKTVFDAKDNLVKPHHDVAHVKKVIENYFQVSDLMGMLPHLYRNFQKSHFAGLCQKIAEGAKAGDALCQYLFTLAGRVLAQHIVAVLPKAQQALLTGEQCLPILCVGSVWKSWELLKPGFTEVLAELESTPAFKGNFYGYNLLTLRQSSGSALGGAVLGAKSAGATDRSRTPATDQQPSSSSPDSHVPPQDRSRTPATDQQPSSSSPDSHVPPQDRSRTPATDQQPSSSSPDSHVPPQDRSRTPATDQQPSSSSPDSHVPPQDRSRTPATDQQPSSSSPDSHVPPQDRSRTPATDQQPSSSSPDSHVPPQDRSRTPATDQQPSSSSPDSLVPPQDRSRTPATDQQPSSSSPDSHVPPQDRSRTPATDQQPSSSSPDSHVPPQDRSRTPATDQQPSSSSPDSHVPPQDRSRTPATDQQPSSSSPRSS</sequence>
<comment type="similarity">
    <text evidence="1">Belongs to the eukaryotic-type N-acetylglucosamine kinase family.</text>
</comment>
<dbReference type="InterPro" id="IPR043129">
    <property type="entry name" value="ATPase_NBD"/>
</dbReference>
<dbReference type="AlphaFoldDB" id="A0A8C7PY94"/>
<dbReference type="Pfam" id="PF01869">
    <property type="entry name" value="BcrAD_BadFG"/>
    <property type="match status" value="1"/>
</dbReference>
<evidence type="ECO:0000313" key="7">
    <source>
        <dbReference type="Ensembl" id="ENSOMYP00000028566.2"/>
    </source>
</evidence>